<dbReference type="EMBL" id="JAUEPT010000071">
    <property type="protein sequence ID" value="KAK0434451.1"/>
    <property type="molecule type" value="Genomic_DNA"/>
</dbReference>
<accession>A0AA39J1L0</accession>
<keyword evidence="3" id="KW-1185">Reference proteome</keyword>
<gene>
    <name evidence="2" type="ORF">EV421DRAFT_1909350</name>
</gene>
<feature type="compositionally biased region" description="Low complexity" evidence="1">
    <location>
        <begin position="27"/>
        <end position="37"/>
    </location>
</feature>
<reference evidence="2" key="1">
    <citation type="submission" date="2023-06" db="EMBL/GenBank/DDBJ databases">
        <authorList>
            <consortium name="Lawrence Berkeley National Laboratory"/>
            <person name="Ahrendt S."/>
            <person name="Sahu N."/>
            <person name="Indic B."/>
            <person name="Wong-Bajracharya J."/>
            <person name="Merenyi Z."/>
            <person name="Ke H.-M."/>
            <person name="Monk M."/>
            <person name="Kocsube S."/>
            <person name="Drula E."/>
            <person name="Lipzen A."/>
            <person name="Balint B."/>
            <person name="Henrissat B."/>
            <person name="Andreopoulos B."/>
            <person name="Martin F.M."/>
            <person name="Harder C.B."/>
            <person name="Rigling D."/>
            <person name="Ford K.L."/>
            <person name="Foster G.D."/>
            <person name="Pangilinan J."/>
            <person name="Papanicolaou A."/>
            <person name="Barry K."/>
            <person name="LaButti K."/>
            <person name="Viragh M."/>
            <person name="Koriabine M."/>
            <person name="Yan M."/>
            <person name="Riley R."/>
            <person name="Champramary S."/>
            <person name="Plett K.L."/>
            <person name="Tsai I.J."/>
            <person name="Slot J."/>
            <person name="Sipos G."/>
            <person name="Plett J."/>
            <person name="Nagy L.G."/>
            <person name="Grigoriev I.V."/>
        </authorList>
    </citation>
    <scope>NUCLEOTIDE SEQUENCE</scope>
    <source>
        <strain evidence="2">FPL87.14</strain>
    </source>
</reference>
<evidence type="ECO:0000313" key="2">
    <source>
        <dbReference type="EMBL" id="KAK0434451.1"/>
    </source>
</evidence>
<name>A0AA39J1L0_9AGAR</name>
<organism evidence="2 3">
    <name type="scientific">Armillaria borealis</name>
    <dbReference type="NCBI Taxonomy" id="47425"/>
    <lineage>
        <taxon>Eukaryota</taxon>
        <taxon>Fungi</taxon>
        <taxon>Dikarya</taxon>
        <taxon>Basidiomycota</taxon>
        <taxon>Agaricomycotina</taxon>
        <taxon>Agaricomycetes</taxon>
        <taxon>Agaricomycetidae</taxon>
        <taxon>Agaricales</taxon>
        <taxon>Marasmiineae</taxon>
        <taxon>Physalacriaceae</taxon>
        <taxon>Armillaria</taxon>
    </lineage>
</organism>
<proteinExistence type="predicted"/>
<protein>
    <submittedName>
        <fullName evidence="2">Uncharacterized protein</fullName>
    </submittedName>
</protein>
<evidence type="ECO:0000313" key="3">
    <source>
        <dbReference type="Proteomes" id="UP001175226"/>
    </source>
</evidence>
<evidence type="ECO:0000256" key="1">
    <source>
        <dbReference type="SAM" id="MobiDB-lite"/>
    </source>
</evidence>
<feature type="region of interest" description="Disordered" evidence="1">
    <location>
        <begin position="1"/>
        <end position="42"/>
    </location>
</feature>
<dbReference type="Proteomes" id="UP001175226">
    <property type="component" value="Unassembled WGS sequence"/>
</dbReference>
<sequence>MYSFGHGARWARSIPRLPPSPDLAVDSISQSSSTTNSEKLPGFDTLPIEAVVLV</sequence>
<comment type="caution">
    <text evidence="2">The sequence shown here is derived from an EMBL/GenBank/DDBJ whole genome shotgun (WGS) entry which is preliminary data.</text>
</comment>
<dbReference type="AlphaFoldDB" id="A0AA39J1L0"/>